<evidence type="ECO:0000256" key="7">
    <source>
        <dbReference type="SAM" id="Phobius"/>
    </source>
</evidence>
<keyword evidence="2 7" id="KW-0812">Transmembrane</keyword>
<dbReference type="Gene3D" id="1.20.1640.10">
    <property type="entry name" value="Multidrug efflux transporter AcrB transmembrane domain"/>
    <property type="match status" value="2"/>
</dbReference>
<proteinExistence type="inferred from homology"/>
<organism evidence="9 10">
    <name type="scientific">Cercopithifilaria johnstoni</name>
    <dbReference type="NCBI Taxonomy" id="2874296"/>
    <lineage>
        <taxon>Eukaryota</taxon>
        <taxon>Metazoa</taxon>
        <taxon>Ecdysozoa</taxon>
        <taxon>Nematoda</taxon>
        <taxon>Chromadorea</taxon>
        <taxon>Rhabditida</taxon>
        <taxon>Spirurina</taxon>
        <taxon>Spiruromorpha</taxon>
        <taxon>Filarioidea</taxon>
        <taxon>Onchocercidae</taxon>
        <taxon>Cercopithifilaria</taxon>
    </lineage>
</organism>
<dbReference type="InterPro" id="IPR000731">
    <property type="entry name" value="SSD"/>
</dbReference>
<evidence type="ECO:0000256" key="6">
    <source>
        <dbReference type="ARBA" id="ARBA00038046"/>
    </source>
</evidence>
<comment type="caution">
    <text evidence="9">The sequence shown here is derived from an EMBL/GenBank/DDBJ whole genome shotgun (WGS) entry which is preliminary data.</text>
</comment>
<keyword evidence="3 7" id="KW-1133">Transmembrane helix</keyword>
<evidence type="ECO:0000259" key="8">
    <source>
        <dbReference type="PROSITE" id="PS50156"/>
    </source>
</evidence>
<comment type="subcellular location">
    <subcellularLocation>
        <location evidence="1">Membrane</location>
        <topology evidence="1">Multi-pass membrane protein</topology>
    </subcellularLocation>
</comment>
<keyword evidence="10" id="KW-1185">Reference proteome</keyword>
<feature type="transmembrane region" description="Helical" evidence="7">
    <location>
        <begin position="758"/>
        <end position="777"/>
    </location>
</feature>
<dbReference type="EMBL" id="CAKAEH010000456">
    <property type="protein sequence ID" value="CAG9531053.1"/>
    <property type="molecule type" value="Genomic_DNA"/>
</dbReference>
<evidence type="ECO:0000256" key="1">
    <source>
        <dbReference type="ARBA" id="ARBA00004141"/>
    </source>
</evidence>
<accession>A0A8J2PWM8</accession>
<dbReference type="Proteomes" id="UP000746747">
    <property type="component" value="Unassembled WGS sequence"/>
</dbReference>
<dbReference type="SUPFAM" id="SSF82866">
    <property type="entry name" value="Multidrug efflux transporter AcrB transmembrane domain"/>
    <property type="match status" value="2"/>
</dbReference>
<sequence>MGNRVVLSNATTVQKNRLKRSWADELLNTFGQVACYETSIPGMDHLTQFVVEVNSYDDLFDLDYLKTLCSLHISLSDQLQLFANMTPYRNIWSLSNYLSCLSPNLLTNCSFLTENDVQSGRAIIDYCRSYRREIINCRRDCYLDCPQCSNVPDNCSTQMIFDLFYRILPKNLNTKPIYINGFLPIFTSSGYRSQGLYYETTIQHYLNLQNAFRDFSMKHRKFILKGLSMDIKRDLLYDGAKRDSLLAFGAAFSVFLIVFLYSLNIFYCIMVAFVLIASVLSSLAVYSLFTVDFPLLNLIIFVLLLAIGSDDAFVLLNSFPVDVTSHGIYQCLSHTASAMLLTSSSTAVPFFTNIFSNVIVFRCFGLFAGITLIFNYLLEISLLPAMLIFQDRYIQRCITWRIFSKLNYLMHDLLPIVIISGRYIWISLLTAIVAAMTYLTYANLQFPPYNPLQLFTDSNEHEWYDSNAEKNFEFVANKLQIPVAVRLMWGLTRRDSQSTFQPDKLTAIQHDPKFSLQNTTDIQALALKLRGYRKLNFIKHKSQYWPERYLIWSRNFTCEPSKVCCNFADANFHENLTDYCIRLSTAYLYTQYNDTPIYDNTTFNLVGYTALIPTQLKYSHRFTNLSYSFNLFRHSFSNMNYGGWYTTEWTLICIWYDLLNSIITDCRQSLLVSLFVVAIFAFLHLRLQSLIALVTISCIVIVTVGCVTTLGWVIGVLEAIILVLVVGLSFDFTLHYGVSVPNIGCGKHRVWLAARNSVIPVSLSALSSFTAGISMLIAETHAFHQVGVFLVTLASVSWLFATFFFLPLLSFTLQSNVNCALCREDSAIQIDLPMKEKSTFM</sequence>
<feature type="transmembrane region" description="Helical" evidence="7">
    <location>
        <begin position="354"/>
        <end position="378"/>
    </location>
</feature>
<dbReference type="InterPro" id="IPR053958">
    <property type="entry name" value="HMGCR/SNAP/NPC1-like_SSD"/>
</dbReference>
<dbReference type="GO" id="GO:0016020">
    <property type="term" value="C:membrane"/>
    <property type="evidence" value="ECO:0007669"/>
    <property type="project" value="UniProtKB-SubCell"/>
</dbReference>
<feature type="transmembrane region" description="Helical" evidence="7">
    <location>
        <begin position="719"/>
        <end position="738"/>
    </location>
</feature>
<dbReference type="AlphaFoldDB" id="A0A8J2PWM8"/>
<feature type="transmembrane region" description="Helical" evidence="7">
    <location>
        <begin position="783"/>
        <end position="806"/>
    </location>
</feature>
<keyword evidence="5" id="KW-0325">Glycoprotein</keyword>
<evidence type="ECO:0000256" key="5">
    <source>
        <dbReference type="ARBA" id="ARBA00023180"/>
    </source>
</evidence>
<protein>
    <recommendedName>
        <fullName evidence="8">SSD domain-containing protein</fullName>
    </recommendedName>
</protein>
<evidence type="ECO:0000313" key="10">
    <source>
        <dbReference type="Proteomes" id="UP000746747"/>
    </source>
</evidence>
<feature type="domain" description="SSD" evidence="8">
    <location>
        <begin position="273"/>
        <end position="389"/>
    </location>
</feature>
<dbReference type="InterPro" id="IPR052081">
    <property type="entry name" value="Dispatched_Hh_regulator"/>
</dbReference>
<comment type="similarity">
    <text evidence="6">Belongs to the dispatched family.</text>
</comment>
<dbReference type="PANTHER" id="PTHR45951:SF8">
    <property type="entry name" value="CHE-14 PROTEIN"/>
    <property type="match status" value="1"/>
</dbReference>
<evidence type="ECO:0000256" key="3">
    <source>
        <dbReference type="ARBA" id="ARBA00022989"/>
    </source>
</evidence>
<evidence type="ECO:0000256" key="2">
    <source>
        <dbReference type="ARBA" id="ARBA00022692"/>
    </source>
</evidence>
<dbReference type="Pfam" id="PF12349">
    <property type="entry name" value="Sterol-sensing"/>
    <property type="match status" value="1"/>
</dbReference>
<dbReference type="PROSITE" id="PS50156">
    <property type="entry name" value="SSD"/>
    <property type="match status" value="1"/>
</dbReference>
<evidence type="ECO:0000313" key="9">
    <source>
        <dbReference type="EMBL" id="CAG9531053.1"/>
    </source>
</evidence>
<dbReference type="PANTHER" id="PTHR45951">
    <property type="entry name" value="PROTEIN DISPATCHED-RELATED"/>
    <property type="match status" value="1"/>
</dbReference>
<name>A0A8J2PWM8_9BILA</name>
<dbReference type="OrthoDB" id="193905at2759"/>
<gene>
    <name evidence="9" type="ORF">CJOHNSTONI_LOCUS1487</name>
</gene>
<dbReference type="GO" id="GO:0007224">
    <property type="term" value="P:smoothened signaling pathway"/>
    <property type="evidence" value="ECO:0007669"/>
    <property type="project" value="TreeGrafter"/>
</dbReference>
<feature type="transmembrane region" description="Helical" evidence="7">
    <location>
        <begin position="668"/>
        <end position="685"/>
    </location>
</feature>
<keyword evidence="4 7" id="KW-0472">Membrane</keyword>
<dbReference type="GO" id="GO:0022857">
    <property type="term" value="F:transmembrane transporter activity"/>
    <property type="evidence" value="ECO:0007669"/>
    <property type="project" value="TreeGrafter"/>
</dbReference>
<feature type="transmembrane region" description="Helical" evidence="7">
    <location>
        <begin position="690"/>
        <end position="713"/>
    </location>
</feature>
<evidence type="ECO:0000256" key="4">
    <source>
        <dbReference type="ARBA" id="ARBA00023136"/>
    </source>
</evidence>
<feature type="transmembrane region" description="Helical" evidence="7">
    <location>
        <begin position="423"/>
        <end position="441"/>
    </location>
</feature>
<reference evidence="9" key="1">
    <citation type="submission" date="2021-09" db="EMBL/GenBank/DDBJ databases">
        <authorList>
            <consortium name="Pathogen Informatics"/>
        </authorList>
    </citation>
    <scope>NUCLEOTIDE SEQUENCE</scope>
</reference>